<name>F3PRZ1_9BACE</name>
<dbReference type="EMBL" id="AFBN01000026">
    <property type="protein sequence ID" value="EGF57982.1"/>
    <property type="molecule type" value="Genomic_DNA"/>
</dbReference>
<sequence>MNNKTVEAILEKARIALQKSVVTRDIQRRIYDERRKKILPKHGIEVAILSYNDFNFDSKKGLCAILKKI</sequence>
<dbReference type="GeneID" id="86049156"/>
<proteinExistence type="predicted"/>
<protein>
    <submittedName>
        <fullName evidence="1">Uncharacterized protein</fullName>
    </submittedName>
</protein>
<evidence type="ECO:0000313" key="1">
    <source>
        <dbReference type="EMBL" id="EGF57982.1"/>
    </source>
</evidence>
<organism evidence="1 2">
    <name type="scientific">Bacteroides fluxus YIT 12057</name>
    <dbReference type="NCBI Taxonomy" id="763034"/>
    <lineage>
        <taxon>Bacteria</taxon>
        <taxon>Pseudomonadati</taxon>
        <taxon>Bacteroidota</taxon>
        <taxon>Bacteroidia</taxon>
        <taxon>Bacteroidales</taxon>
        <taxon>Bacteroidaceae</taxon>
        <taxon>Bacteroides</taxon>
    </lineage>
</organism>
<dbReference type="STRING" id="763034.HMPREF9446_01494"/>
<dbReference type="AlphaFoldDB" id="F3PRZ1"/>
<comment type="caution">
    <text evidence="1">The sequence shown here is derived from an EMBL/GenBank/DDBJ whole genome shotgun (WGS) entry which is preliminary data.</text>
</comment>
<accession>F3PRZ1</accession>
<keyword evidence="2" id="KW-1185">Reference proteome</keyword>
<gene>
    <name evidence="1" type="ORF">HMPREF9446_01494</name>
</gene>
<dbReference type="Proteomes" id="UP000003416">
    <property type="component" value="Unassembled WGS sequence"/>
</dbReference>
<dbReference type="HOGENOM" id="CLU_2767202_0_0_10"/>
<dbReference type="RefSeq" id="WP_009124724.1">
    <property type="nucleotide sequence ID" value="NZ_GL882623.1"/>
</dbReference>
<evidence type="ECO:0000313" key="2">
    <source>
        <dbReference type="Proteomes" id="UP000003416"/>
    </source>
</evidence>
<reference evidence="1 2" key="1">
    <citation type="submission" date="2011-02" db="EMBL/GenBank/DDBJ databases">
        <authorList>
            <person name="Weinstock G."/>
            <person name="Sodergren E."/>
            <person name="Clifton S."/>
            <person name="Fulton L."/>
            <person name="Fulton B."/>
            <person name="Courtney L."/>
            <person name="Fronick C."/>
            <person name="Harrison M."/>
            <person name="Strong C."/>
            <person name="Farmer C."/>
            <person name="Delahaunty K."/>
            <person name="Markovic C."/>
            <person name="Hall O."/>
            <person name="Minx P."/>
            <person name="Tomlinson C."/>
            <person name="Mitreva M."/>
            <person name="Hou S."/>
            <person name="Chen J."/>
            <person name="Wollam A."/>
            <person name="Pepin K.H."/>
            <person name="Johnson M."/>
            <person name="Bhonagiri V."/>
            <person name="Zhang X."/>
            <person name="Suruliraj S."/>
            <person name="Warren W."/>
            <person name="Chinwalla A."/>
            <person name="Mardis E.R."/>
            <person name="Wilson R.K."/>
        </authorList>
    </citation>
    <scope>NUCLEOTIDE SEQUENCE [LARGE SCALE GENOMIC DNA]</scope>
    <source>
        <strain evidence="1 2">YIT 12057</strain>
    </source>
</reference>